<dbReference type="GO" id="GO:0016499">
    <property type="term" value="F:orexin receptor activity"/>
    <property type="evidence" value="ECO:0007669"/>
    <property type="project" value="InterPro"/>
</dbReference>
<keyword evidence="5" id="KW-0297">G-protein coupled receptor</keyword>
<evidence type="ECO:0000256" key="7">
    <source>
        <dbReference type="ARBA" id="ARBA00023170"/>
    </source>
</evidence>
<dbReference type="SUPFAM" id="SSF81321">
    <property type="entry name" value="Family A G protein-coupled receptor-like"/>
    <property type="match status" value="1"/>
</dbReference>
<dbReference type="PANTHER" id="PTHR45695:SF15">
    <property type="entry name" value="OPSIN RH2"/>
    <property type="match status" value="1"/>
</dbReference>
<keyword evidence="6 9" id="KW-0472">Membrane</keyword>
<gene>
    <name evidence="12" type="ORF">OBRU01_19097</name>
</gene>
<dbReference type="AlphaFoldDB" id="A0A0L7KXZ1"/>
<protein>
    <submittedName>
        <fullName evidence="12">Neuropeptide receptor A5</fullName>
    </submittedName>
</protein>
<proteinExistence type="inferred from homology"/>
<dbReference type="PANTHER" id="PTHR45695">
    <property type="entry name" value="LEUCOKININ RECEPTOR-RELATED"/>
    <property type="match status" value="1"/>
</dbReference>
<evidence type="ECO:0000256" key="9">
    <source>
        <dbReference type="SAM" id="Phobius"/>
    </source>
</evidence>
<reference evidence="12 13" key="1">
    <citation type="journal article" date="2015" name="Genome Biol. Evol.">
        <title>The genome of winter moth (Operophtera brumata) provides a genomic perspective on sexual dimorphism and phenology.</title>
        <authorList>
            <person name="Derks M.F."/>
            <person name="Smit S."/>
            <person name="Salis L."/>
            <person name="Schijlen E."/>
            <person name="Bossers A."/>
            <person name="Mateman C."/>
            <person name="Pijl A.S."/>
            <person name="de Ridder D."/>
            <person name="Groenen M.A."/>
            <person name="Visser M.E."/>
            <person name="Megens H.J."/>
        </authorList>
    </citation>
    <scope>NUCLEOTIDE SEQUENCE [LARGE SCALE GENOMIC DNA]</scope>
    <source>
        <strain evidence="12">WM2013NL</strain>
        <tissue evidence="12">Head and thorax</tissue>
    </source>
</reference>
<keyword evidence="8" id="KW-0807">Transducer</keyword>
<name>A0A0L7KXZ1_OPEBR</name>
<evidence type="ECO:0000256" key="1">
    <source>
        <dbReference type="ARBA" id="ARBA00004141"/>
    </source>
</evidence>
<keyword evidence="13" id="KW-1185">Reference proteome</keyword>
<dbReference type="EMBL" id="JTDY01004483">
    <property type="protein sequence ID" value="KOB68092.1"/>
    <property type="molecule type" value="Genomic_DNA"/>
</dbReference>
<evidence type="ECO:0000256" key="6">
    <source>
        <dbReference type="ARBA" id="ARBA00023136"/>
    </source>
</evidence>
<keyword evidence="4 9" id="KW-1133">Transmembrane helix</keyword>
<dbReference type="PRINTS" id="PR00237">
    <property type="entry name" value="GPCRRHODOPSN"/>
</dbReference>
<sequence length="215" mass="24366">MPNLVNILILGIVLLSNNASTMNNENKDIVDKVKKVQRINNQTYTEFFEIDKNNEIKLVLVQESTYISNTSKQNMNITKELCIGAEEYCNMTKEDYTQMLNNYIYPQTYEWVLIATHTLVFIMGLAGNALVCVAVYRNHTMRTVTNYFIVNLAVADFMVILMCLPPTVLWDVTETWFFGDAISAPVSKKSGQDARCSGDNVRCMLLPSTSPLHAQ</sequence>
<evidence type="ECO:0000313" key="12">
    <source>
        <dbReference type="EMBL" id="KOB68092.1"/>
    </source>
</evidence>
<organism evidence="12 13">
    <name type="scientific">Operophtera brumata</name>
    <name type="common">Winter moth</name>
    <name type="synonym">Phalaena brumata</name>
    <dbReference type="NCBI Taxonomy" id="104452"/>
    <lineage>
        <taxon>Eukaryota</taxon>
        <taxon>Metazoa</taxon>
        <taxon>Ecdysozoa</taxon>
        <taxon>Arthropoda</taxon>
        <taxon>Hexapoda</taxon>
        <taxon>Insecta</taxon>
        <taxon>Pterygota</taxon>
        <taxon>Neoptera</taxon>
        <taxon>Endopterygota</taxon>
        <taxon>Lepidoptera</taxon>
        <taxon>Glossata</taxon>
        <taxon>Ditrysia</taxon>
        <taxon>Geometroidea</taxon>
        <taxon>Geometridae</taxon>
        <taxon>Larentiinae</taxon>
        <taxon>Operophtera</taxon>
    </lineage>
</organism>
<dbReference type="GO" id="GO:0007631">
    <property type="term" value="P:feeding behavior"/>
    <property type="evidence" value="ECO:0007669"/>
    <property type="project" value="InterPro"/>
</dbReference>
<evidence type="ECO:0000256" key="5">
    <source>
        <dbReference type="ARBA" id="ARBA00023040"/>
    </source>
</evidence>
<dbReference type="Gene3D" id="1.20.1070.10">
    <property type="entry name" value="Rhodopsin 7-helix transmembrane proteins"/>
    <property type="match status" value="1"/>
</dbReference>
<comment type="caution">
    <text evidence="12">The sequence shown here is derived from an EMBL/GenBank/DDBJ whole genome shotgun (WGS) entry which is preliminary data.</text>
</comment>
<comment type="similarity">
    <text evidence="2">Belongs to the G-protein coupled receptor 1 family.</text>
</comment>
<feature type="transmembrane region" description="Helical" evidence="9">
    <location>
        <begin position="111"/>
        <end position="136"/>
    </location>
</feature>
<dbReference type="InterPro" id="IPR017452">
    <property type="entry name" value="GPCR_Rhodpsn_7TM"/>
</dbReference>
<evidence type="ECO:0000256" key="3">
    <source>
        <dbReference type="ARBA" id="ARBA00022692"/>
    </source>
</evidence>
<evidence type="ECO:0000256" key="4">
    <source>
        <dbReference type="ARBA" id="ARBA00022989"/>
    </source>
</evidence>
<feature type="chain" id="PRO_5005572874" evidence="10">
    <location>
        <begin position="20"/>
        <end position="215"/>
    </location>
</feature>
<evidence type="ECO:0000256" key="8">
    <source>
        <dbReference type="ARBA" id="ARBA00023224"/>
    </source>
</evidence>
<keyword evidence="3 9" id="KW-0812">Transmembrane</keyword>
<dbReference type="InterPro" id="IPR000204">
    <property type="entry name" value="Orexin_rcpt"/>
</dbReference>
<evidence type="ECO:0000256" key="2">
    <source>
        <dbReference type="ARBA" id="ARBA00010663"/>
    </source>
</evidence>
<evidence type="ECO:0000259" key="11">
    <source>
        <dbReference type="PROSITE" id="PS50262"/>
    </source>
</evidence>
<feature type="signal peptide" evidence="10">
    <location>
        <begin position="1"/>
        <end position="19"/>
    </location>
</feature>
<keyword evidence="10" id="KW-0732">Signal</keyword>
<feature type="domain" description="G-protein coupled receptors family 1 profile" evidence="11">
    <location>
        <begin position="127"/>
        <end position="215"/>
    </location>
</feature>
<feature type="transmembrane region" description="Helical" evidence="9">
    <location>
        <begin position="148"/>
        <end position="170"/>
    </location>
</feature>
<dbReference type="InterPro" id="IPR000276">
    <property type="entry name" value="GPCR_Rhodpsn"/>
</dbReference>
<dbReference type="Proteomes" id="UP000037510">
    <property type="component" value="Unassembled WGS sequence"/>
</dbReference>
<dbReference type="STRING" id="104452.A0A0L7KXZ1"/>
<evidence type="ECO:0000313" key="13">
    <source>
        <dbReference type="Proteomes" id="UP000037510"/>
    </source>
</evidence>
<evidence type="ECO:0000256" key="10">
    <source>
        <dbReference type="SAM" id="SignalP"/>
    </source>
</evidence>
<dbReference type="PRINTS" id="PR01064">
    <property type="entry name" value="OREXINR"/>
</dbReference>
<dbReference type="GO" id="GO:0005886">
    <property type="term" value="C:plasma membrane"/>
    <property type="evidence" value="ECO:0007669"/>
    <property type="project" value="TreeGrafter"/>
</dbReference>
<dbReference type="Pfam" id="PF00001">
    <property type="entry name" value="7tm_1"/>
    <property type="match status" value="1"/>
</dbReference>
<keyword evidence="7 12" id="KW-0675">Receptor</keyword>
<feature type="non-terminal residue" evidence="12">
    <location>
        <position position="215"/>
    </location>
</feature>
<dbReference type="PROSITE" id="PS50262">
    <property type="entry name" value="G_PROTEIN_RECEP_F1_2"/>
    <property type="match status" value="1"/>
</dbReference>
<accession>A0A0L7KXZ1</accession>
<comment type="subcellular location">
    <subcellularLocation>
        <location evidence="1">Membrane</location>
        <topology evidence="1">Multi-pass membrane protein</topology>
    </subcellularLocation>
</comment>